<dbReference type="EMBL" id="JAUHLN010000004">
    <property type="protein sequence ID" value="MDN4074953.1"/>
    <property type="molecule type" value="Genomic_DNA"/>
</dbReference>
<keyword evidence="1" id="KW-1133">Transmembrane helix</keyword>
<keyword evidence="1" id="KW-0472">Membrane</keyword>
<dbReference type="RefSeq" id="WP_290401078.1">
    <property type="nucleotide sequence ID" value="NZ_JAUHLN010000004.1"/>
</dbReference>
<feature type="transmembrane region" description="Helical" evidence="1">
    <location>
        <begin position="57"/>
        <end position="79"/>
    </location>
</feature>
<reference evidence="2" key="1">
    <citation type="submission" date="2023-06" db="EMBL/GenBank/DDBJ databases">
        <title>Draft Genome Sequences of Representative Paenibacillus Polymyxa, Bacillus cereus, Fictibacillus sp., and Brevibacillus agri Strains Isolated from Amazonian Dark Earth.</title>
        <authorList>
            <person name="Pellegrinetti T.A."/>
            <person name="Cunha I.C.M."/>
            <person name="Chaves M.G."/>
            <person name="Freitas A.S."/>
            <person name="Silva A.V.R."/>
            <person name="Tsai S.M."/>
            <person name="Mendes L.W."/>
        </authorList>
    </citation>
    <scope>NUCLEOTIDE SEQUENCE</scope>
    <source>
        <strain evidence="2">CENA-BCM004</strain>
    </source>
</reference>
<sequence length="94" mass="10989">MAFYLKIFDGKICWMLERKSIGRIEIGKNKRRLLLFAIIPLSIVGYLFAVYKESLFYLYEWMLMLLFAASIILAVISMIKIKSFLKWISASILA</sequence>
<proteinExistence type="predicted"/>
<organism evidence="2 3">
    <name type="scientific">Fictibacillus terranigra</name>
    <dbReference type="NCBI Taxonomy" id="3058424"/>
    <lineage>
        <taxon>Bacteria</taxon>
        <taxon>Bacillati</taxon>
        <taxon>Bacillota</taxon>
        <taxon>Bacilli</taxon>
        <taxon>Bacillales</taxon>
        <taxon>Fictibacillaceae</taxon>
        <taxon>Fictibacillus</taxon>
    </lineage>
</organism>
<accession>A0ABT8EAL1</accession>
<feature type="transmembrane region" description="Helical" evidence="1">
    <location>
        <begin position="33"/>
        <end position="51"/>
    </location>
</feature>
<dbReference type="Proteomes" id="UP001168694">
    <property type="component" value="Unassembled WGS sequence"/>
</dbReference>
<evidence type="ECO:0000313" key="2">
    <source>
        <dbReference type="EMBL" id="MDN4074953.1"/>
    </source>
</evidence>
<evidence type="ECO:0000256" key="1">
    <source>
        <dbReference type="SAM" id="Phobius"/>
    </source>
</evidence>
<name>A0ABT8EAL1_9BACL</name>
<evidence type="ECO:0000313" key="3">
    <source>
        <dbReference type="Proteomes" id="UP001168694"/>
    </source>
</evidence>
<comment type="caution">
    <text evidence="2">The sequence shown here is derived from an EMBL/GenBank/DDBJ whole genome shotgun (WGS) entry which is preliminary data.</text>
</comment>
<keyword evidence="3" id="KW-1185">Reference proteome</keyword>
<keyword evidence="1" id="KW-0812">Transmembrane</keyword>
<protein>
    <submittedName>
        <fullName evidence="2">Uncharacterized protein</fullName>
    </submittedName>
</protein>
<gene>
    <name evidence="2" type="ORF">QYF49_18430</name>
</gene>